<gene>
    <name evidence="11" type="ORF">FD754_025287</name>
</gene>
<evidence type="ECO:0000256" key="2">
    <source>
        <dbReference type="ARBA" id="ARBA00022490"/>
    </source>
</evidence>
<dbReference type="InterPro" id="IPR000719">
    <property type="entry name" value="Prot_kinase_dom"/>
</dbReference>
<keyword evidence="7 8" id="KW-0067">ATP-binding</keyword>
<organism evidence="11 12">
    <name type="scientific">Muntiacus muntjak</name>
    <name type="common">Barking deer</name>
    <name type="synonym">Indian muntjac</name>
    <dbReference type="NCBI Taxonomy" id="9888"/>
    <lineage>
        <taxon>Eukaryota</taxon>
        <taxon>Metazoa</taxon>
        <taxon>Chordata</taxon>
        <taxon>Craniata</taxon>
        <taxon>Vertebrata</taxon>
        <taxon>Euteleostomi</taxon>
        <taxon>Mammalia</taxon>
        <taxon>Eutheria</taxon>
        <taxon>Laurasiatheria</taxon>
        <taxon>Artiodactyla</taxon>
        <taxon>Ruminantia</taxon>
        <taxon>Pecora</taxon>
        <taxon>Cervidae</taxon>
        <taxon>Muntiacinae</taxon>
        <taxon>Muntiacus</taxon>
    </lineage>
</organism>
<feature type="binding site" evidence="8">
    <location>
        <position position="38"/>
    </location>
    <ligand>
        <name>ATP</name>
        <dbReference type="ChEBI" id="CHEBI:30616"/>
    </ligand>
</feature>
<feature type="compositionally biased region" description="Pro residues" evidence="9">
    <location>
        <begin position="126"/>
        <end position="142"/>
    </location>
</feature>
<evidence type="ECO:0000259" key="10">
    <source>
        <dbReference type="PROSITE" id="PS50011"/>
    </source>
</evidence>
<dbReference type="InterPro" id="IPR011009">
    <property type="entry name" value="Kinase-like_dom_sf"/>
</dbReference>
<feature type="domain" description="Protein kinase" evidence="10">
    <location>
        <begin position="9"/>
        <end position="188"/>
    </location>
</feature>
<proteinExistence type="predicted"/>
<reference evidence="11 12" key="1">
    <citation type="submission" date="2019-06" db="EMBL/GenBank/DDBJ databases">
        <title>Discovery of a novel chromosome fission-fusion reversal in muntjac.</title>
        <authorList>
            <person name="Mudd A.B."/>
            <person name="Bredeson J.V."/>
            <person name="Baum R."/>
            <person name="Hockemeyer D."/>
            <person name="Rokhsar D.S."/>
        </authorList>
    </citation>
    <scope>NUCLEOTIDE SEQUENCE [LARGE SCALE GENOMIC DNA]</scope>
    <source>
        <strain evidence="11">UTSW_UCB_Mm</strain>
        <tissue evidence="11">Fibroblast cell line</tissue>
    </source>
</reference>
<dbReference type="SUPFAM" id="SSF56112">
    <property type="entry name" value="Protein kinase-like (PK-like)"/>
    <property type="match status" value="1"/>
</dbReference>
<dbReference type="InterPro" id="IPR017441">
    <property type="entry name" value="Protein_kinase_ATP_BS"/>
</dbReference>
<dbReference type="Gene3D" id="3.30.200.20">
    <property type="entry name" value="Phosphorylase Kinase, domain 1"/>
    <property type="match status" value="1"/>
</dbReference>
<comment type="caution">
    <text evidence="11">The sequence shown here is derived from an EMBL/GenBank/DDBJ whole genome shotgun (WGS) entry which is preliminary data.</text>
</comment>
<dbReference type="Proteomes" id="UP000326458">
    <property type="component" value="Unassembled WGS sequence"/>
</dbReference>
<dbReference type="InterPro" id="IPR051180">
    <property type="entry name" value="IKK"/>
</dbReference>
<dbReference type="GO" id="GO:0005524">
    <property type="term" value="F:ATP binding"/>
    <property type="evidence" value="ECO:0007669"/>
    <property type="project" value="UniProtKB-UniRule"/>
</dbReference>
<evidence type="ECO:0000313" key="11">
    <source>
        <dbReference type="EMBL" id="KAB0337262.1"/>
    </source>
</evidence>
<accession>A0A5N3UKU5</accession>
<feature type="region of interest" description="Disordered" evidence="9">
    <location>
        <begin position="126"/>
        <end position="188"/>
    </location>
</feature>
<dbReference type="Pfam" id="PF00069">
    <property type="entry name" value="Pkinase"/>
    <property type="match status" value="1"/>
</dbReference>
<keyword evidence="3" id="KW-0723">Serine/threonine-protein kinase</keyword>
<evidence type="ECO:0000256" key="6">
    <source>
        <dbReference type="ARBA" id="ARBA00022777"/>
    </source>
</evidence>
<name>A0A5N3UKU5_MUNMU</name>
<keyword evidence="5 8" id="KW-0547">Nucleotide-binding</keyword>
<evidence type="ECO:0000313" key="12">
    <source>
        <dbReference type="Proteomes" id="UP000326458"/>
    </source>
</evidence>
<sequence>MQSTVNYLWHTDDLLGQGATASVYKARNKKSGELVAVKVFNTASYLRPREVQVREFEVLRKLNHQNIIKLFAVEETGAGRQKVLVMEYCSSGSLLSVLESPENAFGLPEDEFLVVLRCVGEPLPDPPGVPSAPLASPRPRPQPHAESQGGVVFPEKASRPGTDASERTDPEGLLPADRPFKIPVPEYN</sequence>
<evidence type="ECO:0000256" key="7">
    <source>
        <dbReference type="ARBA" id="ARBA00022840"/>
    </source>
</evidence>
<dbReference type="GO" id="GO:0004674">
    <property type="term" value="F:protein serine/threonine kinase activity"/>
    <property type="evidence" value="ECO:0007669"/>
    <property type="project" value="UniProtKB-KW"/>
</dbReference>
<protein>
    <recommendedName>
        <fullName evidence="10">Protein kinase domain-containing protein</fullName>
    </recommendedName>
</protein>
<dbReference type="AlphaFoldDB" id="A0A5N3UKU5"/>
<dbReference type="PANTHER" id="PTHR22969">
    <property type="entry name" value="IKB KINASE"/>
    <property type="match status" value="1"/>
</dbReference>
<evidence type="ECO:0000256" key="5">
    <source>
        <dbReference type="ARBA" id="ARBA00022741"/>
    </source>
</evidence>
<keyword evidence="2" id="KW-0963">Cytoplasm</keyword>
<evidence type="ECO:0000256" key="3">
    <source>
        <dbReference type="ARBA" id="ARBA00022527"/>
    </source>
</evidence>
<evidence type="ECO:0000256" key="4">
    <source>
        <dbReference type="ARBA" id="ARBA00022679"/>
    </source>
</evidence>
<dbReference type="EMBL" id="VCEA01010859">
    <property type="protein sequence ID" value="KAB0337262.1"/>
    <property type="molecule type" value="Genomic_DNA"/>
</dbReference>
<keyword evidence="4" id="KW-0808">Transferase</keyword>
<dbReference type="PROSITE" id="PS50011">
    <property type="entry name" value="PROTEIN_KINASE_DOM"/>
    <property type="match status" value="1"/>
</dbReference>
<dbReference type="FunFam" id="3.30.200.20:FF:000106">
    <property type="entry name" value="serine/threonine-protein kinase TBK1 isoform X1"/>
    <property type="match status" value="1"/>
</dbReference>
<dbReference type="GO" id="GO:0010628">
    <property type="term" value="P:positive regulation of gene expression"/>
    <property type="evidence" value="ECO:0007669"/>
    <property type="project" value="UniProtKB-ARBA"/>
</dbReference>
<dbReference type="PROSITE" id="PS00107">
    <property type="entry name" value="PROTEIN_KINASE_ATP"/>
    <property type="match status" value="1"/>
</dbReference>
<dbReference type="GO" id="GO:0005737">
    <property type="term" value="C:cytoplasm"/>
    <property type="evidence" value="ECO:0007669"/>
    <property type="project" value="UniProtKB-SubCell"/>
</dbReference>
<dbReference type="PANTHER" id="PTHR22969:SF10">
    <property type="entry name" value="INHIBITOR OF NUCLEAR FACTOR KAPPA-B KINASE SUBUNIT EPSILON"/>
    <property type="match status" value="1"/>
</dbReference>
<keyword evidence="12" id="KW-1185">Reference proteome</keyword>
<evidence type="ECO:0000256" key="8">
    <source>
        <dbReference type="PROSITE-ProRule" id="PRU10141"/>
    </source>
</evidence>
<comment type="subcellular location">
    <subcellularLocation>
        <location evidence="1">Cytoplasm</location>
    </subcellularLocation>
</comment>
<evidence type="ECO:0000256" key="9">
    <source>
        <dbReference type="SAM" id="MobiDB-lite"/>
    </source>
</evidence>
<keyword evidence="6" id="KW-0418">Kinase</keyword>
<evidence type="ECO:0000256" key="1">
    <source>
        <dbReference type="ARBA" id="ARBA00004496"/>
    </source>
</evidence>